<protein>
    <submittedName>
        <fullName evidence="1">Radical SAM domain protein</fullName>
    </submittedName>
</protein>
<comment type="caution">
    <text evidence="1">The sequence shown here is derived from an EMBL/GenBank/DDBJ whole genome shotgun (WGS) entry which is preliminary data.</text>
</comment>
<gene>
    <name evidence="1" type="ORF">JCM21531_3414</name>
</gene>
<keyword evidence="2" id="KW-1185">Reference proteome</keyword>
<evidence type="ECO:0000313" key="1">
    <source>
        <dbReference type="EMBL" id="GAE89848.1"/>
    </source>
</evidence>
<organism evidence="1 2">
    <name type="scientific">Acetivibrio straminisolvens JCM 21531</name>
    <dbReference type="NCBI Taxonomy" id="1294263"/>
    <lineage>
        <taxon>Bacteria</taxon>
        <taxon>Bacillati</taxon>
        <taxon>Bacillota</taxon>
        <taxon>Clostridia</taxon>
        <taxon>Eubacteriales</taxon>
        <taxon>Oscillospiraceae</taxon>
        <taxon>Acetivibrio</taxon>
    </lineage>
</organism>
<proteinExistence type="predicted"/>
<dbReference type="Proteomes" id="UP000019109">
    <property type="component" value="Unassembled WGS sequence"/>
</dbReference>
<accession>W4VAL6</accession>
<dbReference type="STRING" id="1294263.JCM21531_3414"/>
<reference evidence="1" key="1">
    <citation type="journal article" date="2014" name="Genome Announc.">
        <title>Draft Genome Sequence of Clostridium straminisolvens Strain JCM 21531T, Isolated from a Cellulose-Degrading Bacterial Community.</title>
        <authorList>
            <person name="Yuki M."/>
            <person name="Oshima K."/>
            <person name="Suda W."/>
            <person name="Sakamoto M."/>
            <person name="Kitamura K."/>
            <person name="Iida T."/>
            <person name="Hattori M."/>
            <person name="Ohkuma M."/>
        </authorList>
    </citation>
    <scope>NUCLEOTIDE SEQUENCE [LARGE SCALE GENOMIC DNA]</scope>
    <source>
        <strain evidence="1">JCM 21531</strain>
    </source>
</reference>
<name>W4VAL6_9FIRM</name>
<dbReference type="AlphaFoldDB" id="W4VAL6"/>
<evidence type="ECO:0000313" key="2">
    <source>
        <dbReference type="Proteomes" id="UP000019109"/>
    </source>
</evidence>
<dbReference type="EMBL" id="BAVR01000048">
    <property type="protein sequence ID" value="GAE89848.1"/>
    <property type="molecule type" value="Genomic_DNA"/>
</dbReference>
<sequence>MAKWLSTISKDIPLHLSRYFPNYKVQDIPPTPKETLYKAREEAQKYLDYVYLGNV</sequence>